<evidence type="ECO:0000256" key="1">
    <source>
        <dbReference type="SAM" id="Phobius"/>
    </source>
</evidence>
<keyword evidence="3" id="KW-1185">Reference proteome</keyword>
<keyword evidence="1" id="KW-0812">Transmembrane</keyword>
<keyword evidence="1" id="KW-1133">Transmembrane helix</keyword>
<dbReference type="InterPro" id="IPR006311">
    <property type="entry name" value="TAT_signal"/>
</dbReference>
<dbReference type="PROSITE" id="PS51318">
    <property type="entry name" value="TAT"/>
    <property type="match status" value="1"/>
</dbReference>
<reference evidence="2" key="1">
    <citation type="submission" date="2020-12" db="EMBL/GenBank/DDBJ databases">
        <title>Leucobacter sp. CAS1, isolated from Chromium sludge.</title>
        <authorList>
            <person name="Xu Z."/>
        </authorList>
    </citation>
    <scope>NUCLEOTIDE SEQUENCE</scope>
    <source>
        <strain evidence="2">CSA1</strain>
    </source>
</reference>
<accession>A0A934Q8W0</accession>
<feature type="transmembrane region" description="Helical" evidence="1">
    <location>
        <begin position="21"/>
        <end position="42"/>
    </location>
</feature>
<evidence type="ECO:0000313" key="3">
    <source>
        <dbReference type="Proteomes" id="UP000608530"/>
    </source>
</evidence>
<comment type="caution">
    <text evidence="2">The sequence shown here is derived from an EMBL/GenBank/DDBJ whole genome shotgun (WGS) entry which is preliminary data.</text>
</comment>
<dbReference type="Proteomes" id="UP000608530">
    <property type="component" value="Unassembled WGS sequence"/>
</dbReference>
<organism evidence="2 3">
    <name type="scientific">Leucobacter chromiisoli</name>
    <dbReference type="NCBI Taxonomy" id="2796471"/>
    <lineage>
        <taxon>Bacteria</taxon>
        <taxon>Bacillati</taxon>
        <taxon>Actinomycetota</taxon>
        <taxon>Actinomycetes</taxon>
        <taxon>Micrococcales</taxon>
        <taxon>Microbacteriaceae</taxon>
        <taxon>Leucobacter</taxon>
    </lineage>
</organism>
<dbReference type="EMBL" id="JAEHOH010000010">
    <property type="protein sequence ID" value="MBK0418962.1"/>
    <property type="molecule type" value="Genomic_DNA"/>
</dbReference>
<dbReference type="AlphaFoldDB" id="A0A934Q8W0"/>
<name>A0A934Q8W0_9MICO</name>
<evidence type="ECO:0008006" key="4">
    <source>
        <dbReference type="Google" id="ProtNLM"/>
    </source>
</evidence>
<proteinExistence type="predicted"/>
<gene>
    <name evidence="2" type="ORF">JD276_07930</name>
</gene>
<dbReference type="RefSeq" id="WP_200115237.1">
    <property type="nucleotide sequence ID" value="NZ_JAEHOH010000010.1"/>
</dbReference>
<sequence>MNENVQTSTRLEASRGIKRRSVVKAAAWAAPVIATAVAVPAMSASSQPVWEIDASGVSGSLNASASTNTVSGSASAYYGLDGSSSQSIIVPALTATYTRSGAWASSPAPVFSLLGASGSDGLNPGSIIVLNGLTWTVVSNDGIQVVMTSQPTTVPNTWELRSPNIRVSGQGDGSGERAYWGVELTGAPIGAVSGNFDATVPVLPA</sequence>
<evidence type="ECO:0000313" key="2">
    <source>
        <dbReference type="EMBL" id="MBK0418962.1"/>
    </source>
</evidence>
<protein>
    <recommendedName>
        <fullName evidence="4">Htaa domain-containing protein</fullName>
    </recommendedName>
</protein>
<keyword evidence="1" id="KW-0472">Membrane</keyword>